<sequence length="266" mass="29312">MIEKIIASGQTGVAAAALDIAIKLGLAYGGWCREGEPAAEKYRLKRLPGACVSDVVEKAVGAGHGTLYFAEGEKISLRLEATKKIIFRMNKPLLVLNLAREMGFTASRRAAEWITENRIKVLHVDGEADSRPERVASILEATFFLGMMEPGITTPLQAKNQRNRKVERGVAVESIAEAVDHLEKAMSLKDRATIANMAAGELVSLHGSLGEYINRHFDLFAAGSVLLTDCRRRSGRWELPATDAAAVIIRDLWDRLRTTYRLRVVK</sequence>
<dbReference type="EMBL" id="AP021874">
    <property type="protein sequence ID" value="BBO66849.1"/>
    <property type="molecule type" value="Genomic_DNA"/>
</dbReference>
<dbReference type="InterPro" id="IPR024755">
    <property type="entry name" value="cpYpsA"/>
</dbReference>
<dbReference type="AlphaFoldDB" id="A0A5K7YGF8"/>
<evidence type="ECO:0000313" key="2">
    <source>
        <dbReference type="Proteomes" id="UP000427906"/>
    </source>
</evidence>
<evidence type="ECO:0000313" key="1">
    <source>
        <dbReference type="EMBL" id="BBO66849.1"/>
    </source>
</evidence>
<keyword evidence="2" id="KW-1185">Reference proteome</keyword>
<dbReference type="RefSeq" id="WP_155315175.1">
    <property type="nucleotide sequence ID" value="NZ_AP021874.1"/>
</dbReference>
<accession>A0A5K7YGF8</accession>
<gene>
    <name evidence="1" type="ORF">DSCA_07790</name>
</gene>
<name>A0A5K7YGF8_9BACT</name>
<dbReference type="KEGG" id="dalk:DSCA_07790"/>
<organism evidence="1 2">
    <name type="scientific">Desulfosarcina alkanivorans</name>
    <dbReference type="NCBI Taxonomy" id="571177"/>
    <lineage>
        <taxon>Bacteria</taxon>
        <taxon>Pseudomonadati</taxon>
        <taxon>Thermodesulfobacteriota</taxon>
        <taxon>Desulfobacteria</taxon>
        <taxon>Desulfobacterales</taxon>
        <taxon>Desulfosarcinaceae</taxon>
        <taxon>Desulfosarcina</taxon>
    </lineage>
</organism>
<dbReference type="Gene3D" id="3.40.50.450">
    <property type="match status" value="1"/>
</dbReference>
<reference evidence="1 2" key="1">
    <citation type="submission" date="2019-11" db="EMBL/GenBank/DDBJ databases">
        <title>Comparative genomics of hydrocarbon-degrading Desulfosarcina strains.</title>
        <authorList>
            <person name="Watanabe M."/>
            <person name="Kojima H."/>
            <person name="Fukui M."/>
        </authorList>
    </citation>
    <scope>NUCLEOTIDE SEQUENCE [LARGE SCALE GENOMIC DNA]</scope>
    <source>
        <strain evidence="1 2">PL12</strain>
    </source>
</reference>
<dbReference type="Pfam" id="PF12694">
    <property type="entry name" value="cpYpsA"/>
    <property type="match status" value="1"/>
</dbReference>
<dbReference type="OrthoDB" id="283616at2"/>
<protein>
    <submittedName>
        <fullName evidence="1">Uncharacterized protein</fullName>
    </submittedName>
</protein>
<proteinExistence type="predicted"/>
<dbReference type="Proteomes" id="UP000427906">
    <property type="component" value="Chromosome"/>
</dbReference>